<dbReference type="Gene3D" id="3.60.40.10">
    <property type="entry name" value="PPM-type phosphatase domain"/>
    <property type="match status" value="1"/>
</dbReference>
<dbReference type="InterPro" id="IPR036457">
    <property type="entry name" value="PPM-type-like_dom_sf"/>
</dbReference>
<accession>A0A6J4M450</accession>
<feature type="domain" description="PPM-type phosphatase" evidence="1">
    <location>
        <begin position="145"/>
        <end position="334"/>
    </location>
</feature>
<reference evidence="2" key="1">
    <citation type="submission" date="2020-02" db="EMBL/GenBank/DDBJ databases">
        <authorList>
            <person name="Meier V. D."/>
        </authorList>
    </citation>
    <scope>NUCLEOTIDE SEQUENCE</scope>
    <source>
        <strain evidence="2">AVDCRST_MAG68</strain>
    </source>
</reference>
<name>A0A6J4M450_9BACT</name>
<dbReference type="Pfam" id="PF13581">
    <property type="entry name" value="HATPase_c_2"/>
    <property type="match status" value="1"/>
</dbReference>
<dbReference type="AlphaFoldDB" id="A0A6J4M450"/>
<dbReference type="Pfam" id="PF07228">
    <property type="entry name" value="SpoIIE"/>
    <property type="match status" value="1"/>
</dbReference>
<protein>
    <submittedName>
        <fullName evidence="2">Anti-sigma B factor RsbT / Phosphoserine phosphatase RsbX</fullName>
        <ecNumber evidence="2">3.1.3.3</ecNumber>
    </submittedName>
</protein>
<dbReference type="SUPFAM" id="SSF81606">
    <property type="entry name" value="PP2C-like"/>
    <property type="match status" value="1"/>
</dbReference>
<dbReference type="CDD" id="cd16934">
    <property type="entry name" value="HATPase_RsbT-like"/>
    <property type="match status" value="1"/>
</dbReference>
<gene>
    <name evidence="2" type="ORF">AVDCRST_MAG68-4032</name>
</gene>
<keyword evidence="2" id="KW-0378">Hydrolase</keyword>
<dbReference type="GO" id="GO:0016787">
    <property type="term" value="F:hydrolase activity"/>
    <property type="evidence" value="ECO:0007669"/>
    <property type="project" value="UniProtKB-KW"/>
</dbReference>
<organism evidence="2">
    <name type="scientific">uncultured Gemmatimonadota bacterium</name>
    <dbReference type="NCBI Taxonomy" id="203437"/>
    <lineage>
        <taxon>Bacteria</taxon>
        <taxon>Pseudomonadati</taxon>
        <taxon>Gemmatimonadota</taxon>
        <taxon>environmental samples</taxon>
    </lineage>
</organism>
<dbReference type="InterPro" id="IPR039248">
    <property type="entry name" value="Ptase_RsbX"/>
</dbReference>
<dbReference type="InterPro" id="IPR003594">
    <property type="entry name" value="HATPase_dom"/>
</dbReference>
<dbReference type="PANTHER" id="PTHR35801">
    <property type="entry name" value="PHOSPHOSERINE PHOSPHATASE RSBX"/>
    <property type="match status" value="1"/>
</dbReference>
<sequence>METRCGCLVRVEEESQVGDARRQFARLATELGFDETDAGRVALVTTEMAGNLVKHTPGGGHLLAQPRLQEGVLGMDVMALDRGPGIPSVSAALRDGFTTAGSPGTGLGAISRVADRFDIQSTAGLGTAILARFWPRRAEPAPVPVQVGAVHLSKPRESVCGDNWAILRRPEGALLMVADGLGHGPGAAEASNEAVRVFRGLADATPVRVLEEVHAALRSTRGAAVSVAALDAERGEVRFAGVGNVAGSIAGGAREQSMVSHNGTAGHQVGRLQEFVYPWPADAMVILHSDGVQARWSFSRYPGIAGRDPVVVAGILYRDFGRDTDDATVVVARRAT</sequence>
<dbReference type="SUPFAM" id="SSF55874">
    <property type="entry name" value="ATPase domain of HSP90 chaperone/DNA topoisomerase II/histidine kinase"/>
    <property type="match status" value="1"/>
</dbReference>
<dbReference type="InterPro" id="IPR036890">
    <property type="entry name" value="HATPase_C_sf"/>
</dbReference>
<dbReference type="InterPro" id="IPR001932">
    <property type="entry name" value="PPM-type_phosphatase-like_dom"/>
</dbReference>
<evidence type="ECO:0000313" key="2">
    <source>
        <dbReference type="EMBL" id="CAA9347626.1"/>
    </source>
</evidence>
<dbReference type="EMBL" id="CADCTW010000161">
    <property type="protein sequence ID" value="CAA9347626.1"/>
    <property type="molecule type" value="Genomic_DNA"/>
</dbReference>
<dbReference type="SMART" id="SM00331">
    <property type="entry name" value="PP2C_SIG"/>
    <property type="match status" value="1"/>
</dbReference>
<dbReference type="PANTHER" id="PTHR35801:SF1">
    <property type="entry name" value="PHOSPHOSERINE PHOSPHATASE RSBX"/>
    <property type="match status" value="1"/>
</dbReference>
<proteinExistence type="predicted"/>
<evidence type="ECO:0000259" key="1">
    <source>
        <dbReference type="SMART" id="SM00331"/>
    </source>
</evidence>
<dbReference type="EC" id="3.1.3.3" evidence="2"/>
<dbReference type="Gene3D" id="3.30.565.10">
    <property type="entry name" value="Histidine kinase-like ATPase, C-terminal domain"/>
    <property type="match status" value="1"/>
</dbReference>